<protein>
    <submittedName>
        <fullName evidence="1">Uncharacterized protein</fullName>
    </submittedName>
</protein>
<sequence>MPYSYDYLAAALRCSRCGREGAALDMITRLRPMPELASLGVGDPLPVSTDNAVRSGYLALHEPTPGEPTVLLHVWTCPHCAYAFNWAEVVVRDNVIEAIRSADLTRAVLGSAHFIVDDAREVAADLAGTTSSLDLDDDTVVAVLRDKLPRT</sequence>
<dbReference type="RefSeq" id="WP_377870819.1">
    <property type="nucleotide sequence ID" value="NZ_JBHMAY010000025.1"/>
</dbReference>
<comment type="caution">
    <text evidence="1">The sequence shown here is derived from an EMBL/GenBank/DDBJ whole genome shotgun (WGS) entry which is preliminary data.</text>
</comment>
<evidence type="ECO:0000313" key="2">
    <source>
        <dbReference type="Proteomes" id="UP001595764"/>
    </source>
</evidence>
<gene>
    <name evidence="1" type="ORF">ACFORO_19325</name>
</gene>
<organism evidence="1 2">
    <name type="scientific">Amycolatopsis halotolerans</name>
    <dbReference type="NCBI Taxonomy" id="330083"/>
    <lineage>
        <taxon>Bacteria</taxon>
        <taxon>Bacillati</taxon>
        <taxon>Actinomycetota</taxon>
        <taxon>Actinomycetes</taxon>
        <taxon>Pseudonocardiales</taxon>
        <taxon>Pseudonocardiaceae</taxon>
        <taxon>Amycolatopsis</taxon>
    </lineage>
</organism>
<dbReference type="EMBL" id="JBHRWI010000022">
    <property type="protein sequence ID" value="MFC3512332.1"/>
    <property type="molecule type" value="Genomic_DNA"/>
</dbReference>
<keyword evidence="2" id="KW-1185">Reference proteome</keyword>
<evidence type="ECO:0000313" key="1">
    <source>
        <dbReference type="EMBL" id="MFC3512332.1"/>
    </source>
</evidence>
<name>A0ABV7QHQ7_9PSEU</name>
<dbReference type="Proteomes" id="UP001595764">
    <property type="component" value="Unassembled WGS sequence"/>
</dbReference>
<accession>A0ABV7QHQ7</accession>
<reference evidence="2" key="1">
    <citation type="journal article" date="2019" name="Int. J. Syst. Evol. Microbiol.">
        <title>The Global Catalogue of Microorganisms (GCM) 10K type strain sequencing project: providing services to taxonomists for standard genome sequencing and annotation.</title>
        <authorList>
            <consortium name="The Broad Institute Genomics Platform"/>
            <consortium name="The Broad Institute Genome Sequencing Center for Infectious Disease"/>
            <person name="Wu L."/>
            <person name="Ma J."/>
        </authorList>
    </citation>
    <scope>NUCLEOTIDE SEQUENCE [LARGE SCALE GENOMIC DNA]</scope>
    <source>
        <strain evidence="2">CGMCC 4.7682</strain>
    </source>
</reference>
<proteinExistence type="predicted"/>